<evidence type="ECO:0000313" key="2">
    <source>
        <dbReference type="Proteomes" id="UP000051580"/>
    </source>
</evidence>
<dbReference type="RefSeq" id="WP_057732390.1">
    <property type="nucleotide sequence ID" value="NZ_AZFS01000044.1"/>
</dbReference>
<keyword evidence="2" id="KW-1185">Reference proteome</keyword>
<comment type="caution">
    <text evidence="1">The sequence shown here is derived from an EMBL/GenBank/DDBJ whole genome shotgun (WGS) entry which is preliminary data.</text>
</comment>
<dbReference type="AlphaFoldDB" id="A0A0R1URM0"/>
<accession>A0A0R1URM0</accession>
<gene>
    <name evidence="1" type="ORF">FD28_GL002024</name>
</gene>
<evidence type="ECO:0000313" key="1">
    <source>
        <dbReference type="EMBL" id="KRL95798.1"/>
    </source>
</evidence>
<sequence length="99" mass="11583">MSMLKDIHNYVKRNYEAGNYDDAKAAYTSWENENKQQSNLTDFEMGVQKAQSDYKKDGKFATYPELAITVLNQLFDDKASEISEFIRGYNSEKERIKKH</sequence>
<dbReference type="Proteomes" id="UP000051580">
    <property type="component" value="Unassembled WGS sequence"/>
</dbReference>
<reference evidence="1 2" key="1">
    <citation type="journal article" date="2015" name="Genome Announc.">
        <title>Expanding the biotechnology potential of lactobacilli through comparative genomics of 213 strains and associated genera.</title>
        <authorList>
            <person name="Sun Z."/>
            <person name="Harris H.M."/>
            <person name="McCann A."/>
            <person name="Guo C."/>
            <person name="Argimon S."/>
            <person name="Zhang W."/>
            <person name="Yang X."/>
            <person name="Jeffery I.B."/>
            <person name="Cooney J.C."/>
            <person name="Kagawa T.F."/>
            <person name="Liu W."/>
            <person name="Song Y."/>
            <person name="Salvetti E."/>
            <person name="Wrobel A."/>
            <person name="Rasinkangas P."/>
            <person name="Parkhill J."/>
            <person name="Rea M.C."/>
            <person name="O'Sullivan O."/>
            <person name="Ritari J."/>
            <person name="Douillard F.P."/>
            <person name="Paul Ross R."/>
            <person name="Yang R."/>
            <person name="Briner A.E."/>
            <person name="Felis G.E."/>
            <person name="de Vos W.M."/>
            <person name="Barrangou R."/>
            <person name="Klaenhammer T.R."/>
            <person name="Caufield P.W."/>
            <person name="Cui Y."/>
            <person name="Zhang H."/>
            <person name="O'Toole P.W."/>
        </authorList>
    </citation>
    <scope>NUCLEOTIDE SEQUENCE [LARGE SCALE GENOMIC DNA]</scope>
    <source>
        <strain evidence="1 2">DSM 16381</strain>
    </source>
</reference>
<proteinExistence type="predicted"/>
<dbReference type="EMBL" id="AZFS01000044">
    <property type="protein sequence ID" value="KRL95798.1"/>
    <property type="molecule type" value="Genomic_DNA"/>
</dbReference>
<protein>
    <submittedName>
        <fullName evidence="1">Uncharacterized protein</fullName>
    </submittedName>
</protein>
<dbReference type="STRING" id="1423753.FD28_GL002024"/>
<dbReference type="PATRIC" id="fig|1423753.3.peg.2130"/>
<dbReference type="OrthoDB" id="2143962at2"/>
<name>A0A0R1URM0_9LACO</name>
<organism evidence="1 2">
    <name type="scientific">Levilactobacillus hammesii DSM 16381</name>
    <dbReference type="NCBI Taxonomy" id="1423753"/>
    <lineage>
        <taxon>Bacteria</taxon>
        <taxon>Bacillati</taxon>
        <taxon>Bacillota</taxon>
        <taxon>Bacilli</taxon>
        <taxon>Lactobacillales</taxon>
        <taxon>Lactobacillaceae</taxon>
        <taxon>Levilactobacillus</taxon>
    </lineage>
</organism>